<keyword evidence="5" id="KW-1185">Reference proteome</keyword>
<reference evidence="4 5" key="1">
    <citation type="journal article" date="2024" name="Int. J. Mol. Sci.">
        <title>Exploration of Alicyclobacillus spp. Genome in Search of Antibiotic Resistance.</title>
        <authorList>
            <person name="Bucka-Kolendo J."/>
            <person name="Kiousi D.E."/>
            <person name="Dekowska A."/>
            <person name="Mikolajczuk-Szczyrba A."/>
            <person name="Karadedos D.M."/>
            <person name="Michael P."/>
            <person name="Galanis A."/>
            <person name="Sokolowska B."/>
        </authorList>
    </citation>
    <scope>NUCLEOTIDE SEQUENCE [LARGE SCALE GENOMIC DNA]</scope>
    <source>
        <strain evidence="4 5">KKP 3000</strain>
    </source>
</reference>
<accession>A0ABV5AG02</accession>
<dbReference type="Proteomes" id="UP001579974">
    <property type="component" value="Unassembled WGS sequence"/>
</dbReference>
<gene>
    <name evidence="4" type="ORF">KKP3000_004673</name>
</gene>
<dbReference type="RefSeq" id="WP_275476622.1">
    <property type="nucleotide sequence ID" value="NZ_CP162940.1"/>
</dbReference>
<dbReference type="SUPFAM" id="SSF55729">
    <property type="entry name" value="Acyl-CoA N-acyltransferases (Nat)"/>
    <property type="match status" value="1"/>
</dbReference>
<evidence type="ECO:0000259" key="3">
    <source>
        <dbReference type="PROSITE" id="PS51186"/>
    </source>
</evidence>
<name>A0ABV5AG02_9BACL</name>
<sequence length="171" mass="18771">MAEQIDVCISSVKDAEEERWLSELWLSEWGGDRMVSRGHVYHLDDLESIVARVKDRLVGAATYRMDADAGCELMSINATSSGGGVGTKLLSAVEAKARDAGCRRVWLITSNDNVDALRFYQRRGYRLAALYPGAIDRARRIKPTIPLIGDHGIAIHDEIELAKDLVESGGG</sequence>
<feature type="domain" description="N-acetyltransferase" evidence="3">
    <location>
        <begin position="1"/>
        <end position="146"/>
    </location>
</feature>
<dbReference type="Pfam" id="PF00583">
    <property type="entry name" value="Acetyltransf_1"/>
    <property type="match status" value="1"/>
</dbReference>
<keyword evidence="2" id="KW-0012">Acyltransferase</keyword>
<dbReference type="InterPro" id="IPR016181">
    <property type="entry name" value="Acyl_CoA_acyltransferase"/>
</dbReference>
<evidence type="ECO:0000256" key="2">
    <source>
        <dbReference type="ARBA" id="ARBA00023315"/>
    </source>
</evidence>
<evidence type="ECO:0000313" key="5">
    <source>
        <dbReference type="Proteomes" id="UP001579974"/>
    </source>
</evidence>
<dbReference type="InterPro" id="IPR050832">
    <property type="entry name" value="Bact_Acetyltransf"/>
</dbReference>
<comment type="caution">
    <text evidence="4">The sequence shown here is derived from an EMBL/GenBank/DDBJ whole genome shotgun (WGS) entry which is preliminary data.</text>
</comment>
<dbReference type="Gene3D" id="3.40.630.30">
    <property type="match status" value="1"/>
</dbReference>
<dbReference type="CDD" id="cd04301">
    <property type="entry name" value="NAT_SF"/>
    <property type="match status" value="1"/>
</dbReference>
<proteinExistence type="predicted"/>
<dbReference type="PROSITE" id="PS51186">
    <property type="entry name" value="GNAT"/>
    <property type="match status" value="1"/>
</dbReference>
<organism evidence="4 5">
    <name type="scientific">Alicyclobacillus fastidiosus</name>
    <dbReference type="NCBI Taxonomy" id="392011"/>
    <lineage>
        <taxon>Bacteria</taxon>
        <taxon>Bacillati</taxon>
        <taxon>Bacillota</taxon>
        <taxon>Bacilli</taxon>
        <taxon>Bacillales</taxon>
        <taxon>Alicyclobacillaceae</taxon>
        <taxon>Alicyclobacillus</taxon>
    </lineage>
</organism>
<dbReference type="PANTHER" id="PTHR43877">
    <property type="entry name" value="AMINOALKYLPHOSPHONATE N-ACETYLTRANSFERASE-RELATED-RELATED"/>
    <property type="match status" value="1"/>
</dbReference>
<dbReference type="EMBL" id="JBDXSU010000009">
    <property type="protein sequence ID" value="MFB5191169.1"/>
    <property type="molecule type" value="Genomic_DNA"/>
</dbReference>
<evidence type="ECO:0000256" key="1">
    <source>
        <dbReference type="ARBA" id="ARBA00022679"/>
    </source>
</evidence>
<keyword evidence="1" id="KW-0808">Transferase</keyword>
<dbReference type="InterPro" id="IPR000182">
    <property type="entry name" value="GNAT_dom"/>
</dbReference>
<protein>
    <submittedName>
        <fullName evidence="4">GNAT family N-acetyltransferase</fullName>
    </submittedName>
</protein>
<evidence type="ECO:0000313" key="4">
    <source>
        <dbReference type="EMBL" id="MFB5191169.1"/>
    </source>
</evidence>